<dbReference type="InterPro" id="IPR010130">
    <property type="entry name" value="T1SS_OMP_TolC"/>
</dbReference>
<evidence type="ECO:0000256" key="5">
    <source>
        <dbReference type="ARBA" id="ARBA00022692"/>
    </source>
</evidence>
<dbReference type="PANTHER" id="PTHR30026">
    <property type="entry name" value="OUTER MEMBRANE PROTEIN TOLC"/>
    <property type="match status" value="1"/>
</dbReference>
<feature type="coiled-coil region" evidence="8">
    <location>
        <begin position="149"/>
        <end position="221"/>
    </location>
</feature>
<evidence type="ECO:0000313" key="11">
    <source>
        <dbReference type="Proteomes" id="UP000826050"/>
    </source>
</evidence>
<dbReference type="Proteomes" id="UP000826050">
    <property type="component" value="Chromosome"/>
</dbReference>
<evidence type="ECO:0000256" key="1">
    <source>
        <dbReference type="ARBA" id="ARBA00004442"/>
    </source>
</evidence>
<proteinExistence type="inferred from homology"/>
<gene>
    <name evidence="10" type="ORF">FE795_14955</name>
</gene>
<keyword evidence="3" id="KW-0813">Transport</keyword>
<dbReference type="InterPro" id="IPR051906">
    <property type="entry name" value="TolC-like"/>
</dbReference>
<feature type="signal peptide" evidence="9">
    <location>
        <begin position="1"/>
        <end position="23"/>
    </location>
</feature>
<evidence type="ECO:0000256" key="3">
    <source>
        <dbReference type="ARBA" id="ARBA00022448"/>
    </source>
</evidence>
<keyword evidence="6" id="KW-0472">Membrane</keyword>
<feature type="chain" id="PRO_5045620175" evidence="9">
    <location>
        <begin position="24"/>
        <end position="443"/>
    </location>
</feature>
<keyword evidence="8" id="KW-0175">Coiled coil</keyword>
<sequence length="443" mass="48828">MRCMISVRLALCSLLALSSTAQAQDLLQAWNQALAREPQFGAAQALRQADQELVPQSRAQLLPHISTIGTAELQERRQTGQLSNQQASNRAAWTLTLSQPIYNRNAWARYERAQLLAQGADIQLSLERQDLMLRVSQHYFDVLAAQDTLSTLTAQQAAIEEQLRAAEQNFELGGTTITDAYEAKSRLDLTRANVIQAENALQVARDKLAALTLERAETLARLRDPLVLPAPQPANLQDWLDQSRQSGLSVALAEIKARAAEEQLKSIQALHEPTLALKAQTGSGSDQTLFGQTGGGPRSLNSALGLELSIPIFRGGETRSQVREQSSRLQQARYDYQFAIQQSLQQTRQYFSGVTTGLVRVKALETATQSSQDALEANKLAYEVGVRVNIDVLNAQQQLYEARRSLAQARYEVLMNSLRLKAASGTLNENDLRAVNDLLEPAS</sequence>
<protein>
    <submittedName>
        <fullName evidence="10">TolC family outer membrane protein</fullName>
    </submittedName>
</protein>
<evidence type="ECO:0000313" key="10">
    <source>
        <dbReference type="EMBL" id="QXX80188.1"/>
    </source>
</evidence>
<evidence type="ECO:0000256" key="7">
    <source>
        <dbReference type="ARBA" id="ARBA00023237"/>
    </source>
</evidence>
<reference evidence="10 11" key="1">
    <citation type="submission" date="2020-02" db="EMBL/GenBank/DDBJ databases">
        <title>Partial ammonium oxidation to N2 by heterotrophic bacteria.</title>
        <authorList>
            <person name="Wu M."/>
        </authorList>
    </citation>
    <scope>NUCLEOTIDE SEQUENCE [LARGE SCALE GENOMIC DNA]</scope>
    <source>
        <strain evidence="10 11">HO-1</strain>
    </source>
</reference>
<evidence type="ECO:0000256" key="2">
    <source>
        <dbReference type="ARBA" id="ARBA00007613"/>
    </source>
</evidence>
<dbReference type="EMBL" id="CP049362">
    <property type="protein sequence ID" value="QXX80188.1"/>
    <property type="molecule type" value="Genomic_DNA"/>
</dbReference>
<evidence type="ECO:0000256" key="6">
    <source>
        <dbReference type="ARBA" id="ARBA00023136"/>
    </source>
</evidence>
<keyword evidence="5" id="KW-0812">Transmembrane</keyword>
<keyword evidence="9" id="KW-0732">Signal</keyword>
<keyword evidence="7" id="KW-0998">Cell outer membrane</keyword>
<name>A0ABX8SYY5_9BURK</name>
<dbReference type="PANTHER" id="PTHR30026:SF20">
    <property type="entry name" value="OUTER MEMBRANE PROTEIN TOLC"/>
    <property type="match status" value="1"/>
</dbReference>
<keyword evidence="4" id="KW-1134">Transmembrane beta strand</keyword>
<organism evidence="10 11">
    <name type="scientific">Alcaligenes ammonioxydans</name>
    <dbReference type="NCBI Taxonomy" id="2582914"/>
    <lineage>
        <taxon>Bacteria</taxon>
        <taxon>Pseudomonadati</taxon>
        <taxon>Pseudomonadota</taxon>
        <taxon>Betaproteobacteria</taxon>
        <taxon>Burkholderiales</taxon>
        <taxon>Alcaligenaceae</taxon>
        <taxon>Alcaligenes</taxon>
    </lineage>
</organism>
<accession>A0ABX8SYY5</accession>
<comment type="subcellular location">
    <subcellularLocation>
        <location evidence="1">Cell outer membrane</location>
    </subcellularLocation>
</comment>
<dbReference type="NCBIfam" id="TIGR01844">
    <property type="entry name" value="type_I_sec_TolC"/>
    <property type="match status" value="1"/>
</dbReference>
<evidence type="ECO:0000256" key="9">
    <source>
        <dbReference type="SAM" id="SignalP"/>
    </source>
</evidence>
<evidence type="ECO:0000256" key="4">
    <source>
        <dbReference type="ARBA" id="ARBA00022452"/>
    </source>
</evidence>
<dbReference type="InterPro" id="IPR003423">
    <property type="entry name" value="OMP_efflux"/>
</dbReference>
<evidence type="ECO:0000256" key="8">
    <source>
        <dbReference type="SAM" id="Coils"/>
    </source>
</evidence>
<dbReference type="Pfam" id="PF02321">
    <property type="entry name" value="OEP"/>
    <property type="match status" value="2"/>
</dbReference>
<keyword evidence="11" id="KW-1185">Reference proteome</keyword>
<comment type="similarity">
    <text evidence="2">Belongs to the outer membrane factor (OMF) (TC 1.B.17) family.</text>
</comment>